<name>A0AAF0F8W8_9BASI</name>
<feature type="compositionally biased region" description="Polar residues" evidence="1">
    <location>
        <begin position="295"/>
        <end position="305"/>
    </location>
</feature>
<gene>
    <name evidence="2" type="ORF">MPSI1_003494</name>
</gene>
<evidence type="ECO:0000313" key="3">
    <source>
        <dbReference type="Proteomes" id="UP001214628"/>
    </source>
</evidence>
<proteinExistence type="predicted"/>
<evidence type="ECO:0000256" key="1">
    <source>
        <dbReference type="SAM" id="MobiDB-lite"/>
    </source>
</evidence>
<feature type="compositionally biased region" description="Basic residues" evidence="1">
    <location>
        <begin position="181"/>
        <end position="192"/>
    </location>
</feature>
<feature type="compositionally biased region" description="Polar residues" evidence="1">
    <location>
        <begin position="454"/>
        <end position="474"/>
    </location>
</feature>
<sequence>MSSSVQGTESVPVVDPSESKGKKSTGSGNGNGTQSEVRDAQDNSPANASHKRKKPRHRNVTDSNLTNAKSSGASESLSAWQTIVAFRTPSGKAFDRVLDAGYNLHHVRQMVANKYKISTSAPMNLAYLAPDGSQIDLDDNEDFRAFQVHAAREATITVHVHFPESSQSLPSQEQSSVPHAKTPRGRRGRGAAHRSEDVPEDSASAIEVSQFFDADQPANDRTPALPSPSPAKRGRKRKTDTVADQSTQDTPSNAKSPPDSSQAAPASELNHAAVVSTAAEQHDDDSEEDLPLSSQATLPSSQPTDAQEKPKRARRTKAEMEAFRAEKAAKKAAKEQDRLEKQHGVTHSAGDASNTAPMDQSLSVAPDDTVIMHDVPGEEFSASALAAVDALAEQGTDAMQSRLTDLKSKKQRKNAQEREEQKLLVTRMKQGKASPKDADQSTRELPPNLARANTDAQSSLPQRALDTATSITDRSQLDSDASEDTGDESHDYFSQPESHASRSQTQLQGPSPRPSDPLESTPHRAMQTQPKDPSATRRTMSGAFTKLSDLRPSALRRSFSRTDSNNDTTAGNASQRQSTATQPPASVSEDEQSEATESSADDADSSDEDTPTTSTLPASKLAGANSEASALDASKAKKKRSFFSVLS</sequence>
<feature type="compositionally biased region" description="Basic and acidic residues" evidence="1">
    <location>
        <begin position="306"/>
        <end position="343"/>
    </location>
</feature>
<feature type="compositionally biased region" description="Polar residues" evidence="1">
    <location>
        <begin position="495"/>
        <end position="509"/>
    </location>
</feature>
<feature type="compositionally biased region" description="Basic residues" evidence="1">
    <location>
        <begin position="49"/>
        <end position="58"/>
    </location>
</feature>
<feature type="region of interest" description="Disordered" evidence="1">
    <location>
        <begin position="396"/>
        <end position="634"/>
    </location>
</feature>
<feature type="region of interest" description="Disordered" evidence="1">
    <location>
        <begin position="1"/>
        <end position="73"/>
    </location>
</feature>
<feature type="compositionally biased region" description="Polar residues" evidence="1">
    <location>
        <begin position="61"/>
        <end position="73"/>
    </location>
</feature>
<dbReference type="AlphaFoldDB" id="A0AAF0F8W8"/>
<feature type="compositionally biased region" description="Polar residues" evidence="1">
    <location>
        <begin position="351"/>
        <end position="361"/>
    </location>
</feature>
<protein>
    <submittedName>
        <fullName evidence="2">Uncharacterized protein</fullName>
    </submittedName>
</protein>
<feature type="compositionally biased region" description="Polar residues" evidence="1">
    <location>
        <begin position="561"/>
        <end position="585"/>
    </location>
</feature>
<feature type="compositionally biased region" description="Polar residues" evidence="1">
    <location>
        <begin position="526"/>
        <end position="539"/>
    </location>
</feature>
<feature type="compositionally biased region" description="Low complexity" evidence="1">
    <location>
        <begin position="254"/>
        <end position="267"/>
    </location>
</feature>
<reference evidence="2" key="1">
    <citation type="submission" date="2023-02" db="EMBL/GenBank/DDBJ databases">
        <title>Mating type loci evolution in Malassezia.</title>
        <authorList>
            <person name="Coelho M.A."/>
        </authorList>
    </citation>
    <scope>NUCLEOTIDE SEQUENCE</scope>
    <source>
        <strain evidence="2">CBS 14136</strain>
    </source>
</reference>
<feature type="compositionally biased region" description="Low complexity" evidence="1">
    <location>
        <begin position="164"/>
        <end position="176"/>
    </location>
</feature>
<accession>A0AAF0F8W8</accession>
<feature type="compositionally biased region" description="Basic and acidic residues" evidence="1">
    <location>
        <begin position="404"/>
        <end position="422"/>
    </location>
</feature>
<feature type="compositionally biased region" description="Acidic residues" evidence="1">
    <location>
        <begin position="588"/>
        <end position="610"/>
    </location>
</feature>
<keyword evidence="3" id="KW-1185">Reference proteome</keyword>
<feature type="compositionally biased region" description="Polar residues" evidence="1">
    <location>
        <begin position="242"/>
        <end position="253"/>
    </location>
</feature>
<feature type="region of interest" description="Disordered" evidence="1">
    <location>
        <begin position="164"/>
        <end position="361"/>
    </location>
</feature>
<dbReference type="EMBL" id="CP118380">
    <property type="protein sequence ID" value="WFD44823.1"/>
    <property type="molecule type" value="Genomic_DNA"/>
</dbReference>
<evidence type="ECO:0000313" key="2">
    <source>
        <dbReference type="EMBL" id="WFD44823.1"/>
    </source>
</evidence>
<organism evidence="2 3">
    <name type="scientific">Malassezia psittaci</name>
    <dbReference type="NCBI Taxonomy" id="1821823"/>
    <lineage>
        <taxon>Eukaryota</taxon>
        <taxon>Fungi</taxon>
        <taxon>Dikarya</taxon>
        <taxon>Basidiomycota</taxon>
        <taxon>Ustilaginomycotina</taxon>
        <taxon>Malasseziomycetes</taxon>
        <taxon>Malasseziales</taxon>
        <taxon>Malasseziaceae</taxon>
        <taxon>Malassezia</taxon>
    </lineage>
</organism>
<dbReference type="Proteomes" id="UP001214628">
    <property type="component" value="Chromosome 6"/>
</dbReference>